<evidence type="ECO:0000256" key="9">
    <source>
        <dbReference type="SAM" id="MobiDB-lite"/>
    </source>
</evidence>
<dbReference type="InterPro" id="IPR029044">
    <property type="entry name" value="Nucleotide-diphossugar_trans"/>
</dbReference>
<dbReference type="GO" id="GO:0004100">
    <property type="term" value="F:chitin synthase activity"/>
    <property type="evidence" value="ECO:0007669"/>
    <property type="project" value="UniProtKB-EC"/>
</dbReference>
<evidence type="ECO:0000256" key="8">
    <source>
        <dbReference type="ARBA" id="ARBA00023136"/>
    </source>
</evidence>
<reference evidence="12 13" key="1">
    <citation type="journal article" date="2016" name="BMC Genomics">
        <title>Genome sequencing and secondary metabolism of the postharvest pathogen Penicillium griseofulvum.</title>
        <authorList>
            <person name="Banani H."/>
            <person name="Marcet-Houben M."/>
            <person name="Ballester A.R."/>
            <person name="Abbruscato P."/>
            <person name="Gonzalez-Candelas L."/>
            <person name="Gabaldon T."/>
            <person name="Spadaro D."/>
        </authorList>
    </citation>
    <scope>NUCLEOTIDE SEQUENCE [LARGE SCALE GENOMIC DNA]</scope>
    <source>
        <strain evidence="12 13">PG3</strain>
    </source>
</reference>
<keyword evidence="7 10" id="KW-1133">Transmembrane helix</keyword>
<name>A0A135LZB8_PENPA</name>
<dbReference type="SUPFAM" id="SSF53448">
    <property type="entry name" value="Nucleotide-diphospho-sugar transferases"/>
    <property type="match status" value="1"/>
</dbReference>
<keyword evidence="4" id="KW-0328">Glycosyltransferase</keyword>
<evidence type="ECO:0000313" key="12">
    <source>
        <dbReference type="EMBL" id="KXG54313.1"/>
    </source>
</evidence>
<dbReference type="STRING" id="5078.A0A135LZB8"/>
<keyword evidence="6 10" id="KW-0812">Transmembrane</keyword>
<gene>
    <name evidence="12" type="ORF">PGRI_074570</name>
</gene>
<dbReference type="PANTHER" id="PTHR22914:SF39">
    <property type="entry name" value="CHITIN SYNTHASE"/>
    <property type="match status" value="1"/>
</dbReference>
<feature type="transmembrane region" description="Helical" evidence="10">
    <location>
        <begin position="720"/>
        <end position="738"/>
    </location>
</feature>
<keyword evidence="5" id="KW-0808">Transferase</keyword>
<comment type="caution">
    <text evidence="12">The sequence shown here is derived from an EMBL/GenBank/DDBJ whole genome shotgun (WGS) entry which is preliminary data.</text>
</comment>
<evidence type="ECO:0000256" key="1">
    <source>
        <dbReference type="ARBA" id="ARBA00004651"/>
    </source>
</evidence>
<dbReference type="Pfam" id="PF08407">
    <property type="entry name" value="Chitin_synth_1N"/>
    <property type="match status" value="1"/>
</dbReference>
<dbReference type="InterPro" id="IPR013616">
    <property type="entry name" value="Chitin_synth_N"/>
</dbReference>
<organism evidence="12 13">
    <name type="scientific">Penicillium patulum</name>
    <name type="common">Penicillium griseofulvum</name>
    <dbReference type="NCBI Taxonomy" id="5078"/>
    <lineage>
        <taxon>Eukaryota</taxon>
        <taxon>Fungi</taxon>
        <taxon>Dikarya</taxon>
        <taxon>Ascomycota</taxon>
        <taxon>Pezizomycotina</taxon>
        <taxon>Eurotiomycetes</taxon>
        <taxon>Eurotiomycetidae</taxon>
        <taxon>Eurotiales</taxon>
        <taxon>Aspergillaceae</taxon>
        <taxon>Penicillium</taxon>
    </lineage>
</organism>
<comment type="subcellular location">
    <subcellularLocation>
        <location evidence="1">Cell membrane</location>
        <topology evidence="1">Multi-pass membrane protein</topology>
    </subcellularLocation>
</comment>
<dbReference type="GO" id="GO:0030428">
    <property type="term" value="C:cell septum"/>
    <property type="evidence" value="ECO:0007669"/>
    <property type="project" value="TreeGrafter"/>
</dbReference>
<feature type="transmembrane region" description="Helical" evidence="10">
    <location>
        <begin position="549"/>
        <end position="575"/>
    </location>
</feature>
<dbReference type="GeneID" id="63710471"/>
<dbReference type="OrthoDB" id="26569at2759"/>
<feature type="transmembrane region" description="Helical" evidence="10">
    <location>
        <begin position="635"/>
        <end position="659"/>
    </location>
</feature>
<dbReference type="GO" id="GO:0006031">
    <property type="term" value="P:chitin biosynthetic process"/>
    <property type="evidence" value="ECO:0007669"/>
    <property type="project" value="TreeGrafter"/>
</dbReference>
<dbReference type="CDD" id="cd04190">
    <property type="entry name" value="Chitin_synth_C"/>
    <property type="match status" value="1"/>
</dbReference>
<evidence type="ECO:0000256" key="7">
    <source>
        <dbReference type="ARBA" id="ARBA00022989"/>
    </source>
</evidence>
<dbReference type="RefSeq" id="XP_040652848.1">
    <property type="nucleotide sequence ID" value="XM_040795171.1"/>
</dbReference>
<evidence type="ECO:0000256" key="4">
    <source>
        <dbReference type="ARBA" id="ARBA00022676"/>
    </source>
</evidence>
<sequence length="1415" mass="159432">MHRNMMKATAWVTVIRRGRTDDSGRHQNTELPNEHAISLLHPAHSSALSLNPFEDPVSSSEVTRRPYPSSSAEVNSPRRESMESLDLPDQIRLQKLSNQGSAISSSKDSAPRHNGSTIRRYPTRRIKLTQGSVLSINYPVPSPIRNAIQPEYRDAEGELPEEFTQMRYTAATCDPDEFTLRNGYNLRPSMYNRHTELLIAVTYYNEDKVLTARTLHGVMQNVRDIVKLKKTEFWDRGGPAWQKIVVCLVFDGMDPCDKNTLDVLATIGVFQDGVMKQDVDGRETIAHIFEYTTQLSVTPKQELVRPYKDDPMNLPPVQMMFCLKKKNTKKINSHRWLFNAFGRILNPEICILIDAGTKPGPKSLLALWQAFYNDKNLGGSCGEIHALLGHRWKKLLNPLVAAQNFEYKISNILDKPLESSFGYVSVLPGAFSAYRYRAIMGRPLEQYFHGDHTLAQKLGKKGIDGMNIFKKNMFLAEDRILCFELVAKAGNRWHLTYVKASKGETDVPERPAEFLSQRRRWLNGSFAASLYSIMHFNRIYKSGHSAIRLLLLHVQLAYNVCQLVMTWLSLASYWLTSSVILDIVGTPSETNKFKGWPFGNDATPIVNNMLKIGYLAFLMLQFILALGNRPKGSKFLYTLSFLYFSVVQLYLLILSFYLVAQAMTPENLSFDLDHGFGALVSGFLASTGGLVLIALVSTYGIYFIASILYADPWHMLTSSWAYFLGMPSSINVLMVYAFCNWHDVSWGTKGSDAPEKLPSAQTKKDDEAPFVEELDKPQVDIDEQFASTVKRALTPWKEPVEDEGVALDDSYKAFRTNLVLLWTFSNGLLALLINNLSIDRLCLTSTSTPRTAWNYVDSRETGTSISVRSLSFSQVLRSNPSRDFNDLRVFKTGVIYDPVYDAQMTIQHQLCNLPGLTLDRRSVLETALSVIRILSDNSRSLGEDSLNDRKEEVSSRGLSIEFLTWMLKDIRTDRFGVFVVDYFKHISIPSLKKMGLSLLRNDTSNRESIIYTVCVNAVAYKFITTVVNLEEDADVALELRKNATGYRAAAQAALKQIPLLIPPSLALLQAIICGIFLHQGSGDVDLSGDLTKAACNTCIDLHLQTKVLCGNASEEELFCFLWCYTLDRNHAFKSRTSRCLLNVQLPPTFTDLYPTYPPMAEHFLIYLDLARVQDTVVSYLPDSLIGHNNPSLLYGTGEYMLVQMQYIEQRMTHMSSLSTEWKGLDSQTEMAALKFAYQSVMTGILYLLQSDPGQTIRSTESYLQSARRELSALVSMCHSAEKQTAVNFLNWTILLYPATAYLVLFCNVVATSDIGDFNLMKAIADCLTQTGISYPLVQLRTLYQKFLGLSQEFFNNERNTLQASSANSLSNPVGNQFAITWTDDSIFDQFVFTGDGFSGMLGMPEIDPSLPYNFD</sequence>
<proteinExistence type="predicted"/>
<dbReference type="EC" id="2.4.1.16" evidence="2"/>
<dbReference type="CDD" id="cd12148">
    <property type="entry name" value="fungal_TF_MHR"/>
    <property type="match status" value="1"/>
</dbReference>
<dbReference type="GO" id="GO:0005886">
    <property type="term" value="C:plasma membrane"/>
    <property type="evidence" value="ECO:0007669"/>
    <property type="project" value="UniProtKB-SubCell"/>
</dbReference>
<dbReference type="Pfam" id="PF01644">
    <property type="entry name" value="Chitin_synth_1"/>
    <property type="match status" value="1"/>
</dbReference>
<keyword evidence="13" id="KW-1185">Reference proteome</keyword>
<protein>
    <recommendedName>
        <fullName evidence="2">chitin synthase</fullName>
        <ecNumber evidence="2">2.4.1.16</ecNumber>
    </recommendedName>
</protein>
<dbReference type="PANTHER" id="PTHR22914">
    <property type="entry name" value="CHITIN SYNTHASE"/>
    <property type="match status" value="1"/>
</dbReference>
<evidence type="ECO:0000313" key="13">
    <source>
        <dbReference type="Proteomes" id="UP000070168"/>
    </source>
</evidence>
<feature type="compositionally biased region" description="Polar residues" evidence="9">
    <location>
        <begin position="95"/>
        <end position="108"/>
    </location>
</feature>
<feature type="region of interest" description="Disordered" evidence="9">
    <location>
        <begin position="50"/>
        <end position="120"/>
    </location>
</feature>
<evidence type="ECO:0000256" key="2">
    <source>
        <dbReference type="ARBA" id="ARBA00012543"/>
    </source>
</evidence>
<evidence type="ECO:0000256" key="10">
    <source>
        <dbReference type="SAM" id="Phobius"/>
    </source>
</evidence>
<evidence type="ECO:0000256" key="5">
    <source>
        <dbReference type="ARBA" id="ARBA00022679"/>
    </source>
</evidence>
<evidence type="ECO:0000259" key="11">
    <source>
        <dbReference type="Pfam" id="PF08407"/>
    </source>
</evidence>
<dbReference type="Proteomes" id="UP000070168">
    <property type="component" value="Unassembled WGS sequence"/>
</dbReference>
<accession>A0A135LZB8</accession>
<dbReference type="InterPro" id="IPR004835">
    <property type="entry name" value="Chitin_synth"/>
</dbReference>
<evidence type="ECO:0000256" key="6">
    <source>
        <dbReference type="ARBA" id="ARBA00022692"/>
    </source>
</evidence>
<feature type="domain" description="Chitin synthase N-terminal" evidence="11">
    <location>
        <begin position="124"/>
        <end position="196"/>
    </location>
</feature>
<evidence type="ECO:0000256" key="3">
    <source>
        <dbReference type="ARBA" id="ARBA00022475"/>
    </source>
</evidence>
<feature type="transmembrane region" description="Helical" evidence="10">
    <location>
        <begin position="679"/>
        <end position="708"/>
    </location>
</feature>
<keyword evidence="8 10" id="KW-0472">Membrane</keyword>
<dbReference type="EMBL" id="LHQR01000013">
    <property type="protein sequence ID" value="KXG54313.1"/>
    <property type="molecule type" value="Genomic_DNA"/>
</dbReference>
<feature type="transmembrane region" description="Helical" evidence="10">
    <location>
        <begin position="612"/>
        <end position="628"/>
    </location>
</feature>
<keyword evidence="3" id="KW-1003">Cell membrane</keyword>